<protein>
    <submittedName>
        <fullName evidence="2">Anhydro-N-acetylmuramic acid kinase</fullName>
    </submittedName>
</protein>
<reference evidence="2 3" key="1">
    <citation type="submission" date="2016-11" db="EMBL/GenBank/DDBJ databases">
        <authorList>
            <person name="Jaros S."/>
            <person name="Januszkiewicz K."/>
            <person name="Wedrychowicz H."/>
        </authorList>
    </citation>
    <scope>NUCLEOTIDE SEQUENCE [LARGE SCALE GENOMIC DNA]</scope>
    <source>
        <strain evidence="2 3">GAS499</strain>
    </source>
</reference>
<dbReference type="GO" id="GO:0009254">
    <property type="term" value="P:peptidoglycan turnover"/>
    <property type="evidence" value="ECO:0007669"/>
    <property type="project" value="InterPro"/>
</dbReference>
<evidence type="ECO:0000256" key="1">
    <source>
        <dbReference type="ARBA" id="ARBA00023277"/>
    </source>
</evidence>
<evidence type="ECO:0000313" key="3">
    <source>
        <dbReference type="Proteomes" id="UP000189935"/>
    </source>
</evidence>
<dbReference type="PANTHER" id="PTHR30605">
    <property type="entry name" value="ANHYDRO-N-ACETYLMURAMIC ACID KINASE"/>
    <property type="match status" value="1"/>
</dbReference>
<keyword evidence="1" id="KW-0119">Carbohydrate metabolism</keyword>
<evidence type="ECO:0000313" key="2">
    <source>
        <dbReference type="EMBL" id="SHL12318.1"/>
    </source>
</evidence>
<dbReference type="GO" id="GO:0006040">
    <property type="term" value="P:amino sugar metabolic process"/>
    <property type="evidence" value="ECO:0007669"/>
    <property type="project" value="InterPro"/>
</dbReference>
<dbReference type="Gene3D" id="3.30.420.40">
    <property type="match status" value="2"/>
</dbReference>
<name>A0A1M6Y2B9_9BRAD</name>
<accession>A0A1M6Y2B9</accession>
<dbReference type="RefSeq" id="WP_079542453.1">
    <property type="nucleotide sequence ID" value="NZ_LT670844.1"/>
</dbReference>
<keyword evidence="2" id="KW-0418">Kinase</keyword>
<dbReference type="GO" id="GO:0016773">
    <property type="term" value="F:phosphotransferase activity, alcohol group as acceptor"/>
    <property type="evidence" value="ECO:0007669"/>
    <property type="project" value="InterPro"/>
</dbReference>
<gene>
    <name evidence="2" type="ORF">SAMN05444159_5053</name>
</gene>
<dbReference type="InterPro" id="IPR043129">
    <property type="entry name" value="ATPase_NBD"/>
</dbReference>
<dbReference type="EMBL" id="LT670844">
    <property type="protein sequence ID" value="SHL12318.1"/>
    <property type="molecule type" value="Genomic_DNA"/>
</dbReference>
<dbReference type="InterPro" id="IPR005338">
    <property type="entry name" value="Anhydro_N_Ac-Mur_kinase"/>
</dbReference>
<dbReference type="Proteomes" id="UP000189935">
    <property type="component" value="Chromosome I"/>
</dbReference>
<dbReference type="PANTHER" id="PTHR30605:SF0">
    <property type="entry name" value="ANHYDRO-N-ACETYLMURAMIC ACID KINASE"/>
    <property type="match status" value="1"/>
</dbReference>
<dbReference type="GO" id="GO:0016301">
    <property type="term" value="F:kinase activity"/>
    <property type="evidence" value="ECO:0007669"/>
    <property type="project" value="UniProtKB-KW"/>
</dbReference>
<keyword evidence="2" id="KW-0808">Transferase</keyword>
<dbReference type="Pfam" id="PF03702">
    <property type="entry name" value="AnmK"/>
    <property type="match status" value="1"/>
</dbReference>
<organism evidence="2 3">
    <name type="scientific">Bradyrhizobium lablabi</name>
    <dbReference type="NCBI Taxonomy" id="722472"/>
    <lineage>
        <taxon>Bacteria</taxon>
        <taxon>Pseudomonadati</taxon>
        <taxon>Pseudomonadota</taxon>
        <taxon>Alphaproteobacteria</taxon>
        <taxon>Hyphomicrobiales</taxon>
        <taxon>Nitrobacteraceae</taxon>
        <taxon>Bradyrhizobium</taxon>
    </lineage>
</organism>
<proteinExistence type="predicted"/>
<dbReference type="OrthoDB" id="9763949at2"/>
<dbReference type="AlphaFoldDB" id="A0A1M6Y2B9"/>
<sequence>MSMERLLASIAKSNRRLIGLMSGMSMDGVDLAFVQITGVFPELVVELIATHYRPYNESTKAVLFSAREGTVRDVCQVNFLVAEEFANCVNDFLSSRQLSANDIDAIGSHGQSIYHVPPGGDGVPSTLQVGFPSLIAEKTGIPTVGNFRVRDMAQGGQGAPLIPLVDYILYRQSDRTIALNNLGSISNVTVVTPMLENVVAFDTGPANMPIDFFAQLIPGNNSKIDLDGNWSARGRIVQPLLEEMMAIPFISKVPPKAAGYDEFGPRVLRGFHDKYKQESPLDLLRTGVEFSAQSIANAYKQFVLPKYEIDYITFTGGGCYNKTLMNRIRELLFPLDIRELSKQDKEINDSKEAVGFAVLANETLSGRPGNVTTATGARKAVVLGELAP</sequence>
<dbReference type="SUPFAM" id="SSF53067">
    <property type="entry name" value="Actin-like ATPase domain"/>
    <property type="match status" value="1"/>
</dbReference>
<dbReference type="GO" id="GO:0005524">
    <property type="term" value="F:ATP binding"/>
    <property type="evidence" value="ECO:0007669"/>
    <property type="project" value="InterPro"/>
</dbReference>